<gene>
    <name evidence="2" type="ORF">HJG63_010903</name>
</gene>
<keyword evidence="1" id="KW-0812">Transmembrane</keyword>
<keyword evidence="1" id="KW-1133">Transmembrane helix</keyword>
<proteinExistence type="predicted"/>
<name>A0A7J8HR08_ROUAE</name>
<feature type="transmembrane region" description="Helical" evidence="1">
    <location>
        <begin position="27"/>
        <end position="56"/>
    </location>
</feature>
<evidence type="ECO:0000313" key="2">
    <source>
        <dbReference type="EMBL" id="KAF6474733.1"/>
    </source>
</evidence>
<reference evidence="2 3" key="1">
    <citation type="journal article" date="2020" name="Nature">
        <title>Six reference-quality genomes reveal evolution of bat adaptations.</title>
        <authorList>
            <person name="Jebb D."/>
            <person name="Huang Z."/>
            <person name="Pippel M."/>
            <person name="Hughes G.M."/>
            <person name="Lavrichenko K."/>
            <person name="Devanna P."/>
            <person name="Winkler S."/>
            <person name="Jermiin L.S."/>
            <person name="Skirmuntt E.C."/>
            <person name="Katzourakis A."/>
            <person name="Burkitt-Gray L."/>
            <person name="Ray D.A."/>
            <person name="Sullivan K.A.M."/>
            <person name="Roscito J.G."/>
            <person name="Kirilenko B.M."/>
            <person name="Davalos L.M."/>
            <person name="Corthals A.P."/>
            <person name="Power M.L."/>
            <person name="Jones G."/>
            <person name="Ransome R.D."/>
            <person name="Dechmann D.K.N."/>
            <person name="Locatelli A.G."/>
            <person name="Puechmaille S.J."/>
            <person name="Fedrigo O."/>
            <person name="Jarvis E.D."/>
            <person name="Hiller M."/>
            <person name="Vernes S.C."/>
            <person name="Myers E.W."/>
            <person name="Teeling E.C."/>
        </authorList>
    </citation>
    <scope>NUCLEOTIDE SEQUENCE [LARGE SCALE GENOMIC DNA]</scope>
    <source>
        <strain evidence="2">MRouAeg1</strain>
        <tissue evidence="2">Muscle</tissue>
    </source>
</reference>
<dbReference type="AlphaFoldDB" id="A0A7J8HR08"/>
<protein>
    <submittedName>
        <fullName evidence="2">Uncharacterized protein</fullName>
    </submittedName>
</protein>
<evidence type="ECO:0000256" key="1">
    <source>
        <dbReference type="SAM" id="Phobius"/>
    </source>
</evidence>
<accession>A0A7J8HR08</accession>
<evidence type="ECO:0000313" key="3">
    <source>
        <dbReference type="Proteomes" id="UP000593571"/>
    </source>
</evidence>
<organism evidence="2 3">
    <name type="scientific">Rousettus aegyptiacus</name>
    <name type="common">Egyptian fruit bat</name>
    <name type="synonym">Pteropus aegyptiacus</name>
    <dbReference type="NCBI Taxonomy" id="9407"/>
    <lineage>
        <taxon>Eukaryota</taxon>
        <taxon>Metazoa</taxon>
        <taxon>Chordata</taxon>
        <taxon>Craniata</taxon>
        <taxon>Vertebrata</taxon>
        <taxon>Euteleostomi</taxon>
        <taxon>Mammalia</taxon>
        <taxon>Eutheria</taxon>
        <taxon>Laurasiatheria</taxon>
        <taxon>Chiroptera</taxon>
        <taxon>Yinpterochiroptera</taxon>
        <taxon>Pteropodoidea</taxon>
        <taxon>Pteropodidae</taxon>
        <taxon>Rousettinae</taxon>
        <taxon>Rousettus</taxon>
    </lineage>
</organism>
<keyword evidence="1" id="KW-0472">Membrane</keyword>
<comment type="caution">
    <text evidence="2">The sequence shown here is derived from an EMBL/GenBank/DDBJ whole genome shotgun (WGS) entry which is preliminary data.</text>
</comment>
<dbReference type="EMBL" id="JACASE010000004">
    <property type="protein sequence ID" value="KAF6474733.1"/>
    <property type="molecule type" value="Genomic_DNA"/>
</dbReference>
<dbReference type="Proteomes" id="UP000593571">
    <property type="component" value="Unassembled WGS sequence"/>
</dbReference>
<sequence length="131" mass="15495">MYTTNRLSVSDCHPHTLEYLSLWLLPMWHVLLFASFIPWPLFFSLHVGFSLFSVFYMSQLQAPFRWVSVCFIFKHPKGEDLIASVYCHPVKSPISAEFSNQGDYKPLWLSWPKQEFLVRSVVTRRWGQDHL</sequence>
<keyword evidence="3" id="KW-1185">Reference proteome</keyword>